<dbReference type="InterPro" id="IPR003960">
    <property type="entry name" value="ATPase_AAA_CS"/>
</dbReference>
<dbReference type="InterPro" id="IPR003593">
    <property type="entry name" value="AAA+_ATPase"/>
</dbReference>
<evidence type="ECO:0000256" key="1">
    <source>
        <dbReference type="ARBA" id="ARBA00022737"/>
    </source>
</evidence>
<dbReference type="Proteomes" id="UP000054342">
    <property type="component" value="Unassembled WGS sequence"/>
</dbReference>
<dbReference type="InterPro" id="IPR041569">
    <property type="entry name" value="AAA_lid_3"/>
</dbReference>
<dbReference type="Gene3D" id="2.40.40.20">
    <property type="match status" value="1"/>
</dbReference>
<dbReference type="Gene3D" id="1.10.8.60">
    <property type="match status" value="2"/>
</dbReference>
<dbReference type="HOGENOM" id="CLU_000688_12_3_1"/>
<keyword evidence="6" id="KW-1185">Reference proteome</keyword>
<dbReference type="OrthoDB" id="27435at2759"/>
<keyword evidence="2" id="KW-0547">Nucleotide-binding</keyword>
<dbReference type="Gene3D" id="3.40.50.300">
    <property type="entry name" value="P-loop containing nucleotide triphosphate hydrolases"/>
    <property type="match status" value="2"/>
</dbReference>
<keyword evidence="3" id="KW-0067">ATP-binding</keyword>
<proteinExistence type="predicted"/>
<gene>
    <name evidence="5" type="ORF">PV05_05220</name>
</gene>
<organism evidence="5 6">
    <name type="scientific">Exophiala xenobiotica</name>
    <dbReference type="NCBI Taxonomy" id="348802"/>
    <lineage>
        <taxon>Eukaryota</taxon>
        <taxon>Fungi</taxon>
        <taxon>Dikarya</taxon>
        <taxon>Ascomycota</taxon>
        <taxon>Pezizomycotina</taxon>
        <taxon>Eurotiomycetes</taxon>
        <taxon>Chaetothyriomycetidae</taxon>
        <taxon>Chaetothyriales</taxon>
        <taxon>Herpotrichiellaceae</taxon>
        <taxon>Exophiala</taxon>
    </lineage>
</organism>
<evidence type="ECO:0000259" key="4">
    <source>
        <dbReference type="SMART" id="SM00382"/>
    </source>
</evidence>
<dbReference type="RefSeq" id="XP_013317151.1">
    <property type="nucleotide sequence ID" value="XM_013461697.1"/>
</dbReference>
<dbReference type="AlphaFoldDB" id="A0A0D2D2G5"/>
<dbReference type="GO" id="GO:0005524">
    <property type="term" value="F:ATP binding"/>
    <property type="evidence" value="ECO:0007669"/>
    <property type="project" value="UniProtKB-KW"/>
</dbReference>
<dbReference type="PROSITE" id="PS00674">
    <property type="entry name" value="AAA"/>
    <property type="match status" value="1"/>
</dbReference>
<dbReference type="InterPro" id="IPR027417">
    <property type="entry name" value="P-loop_NTPase"/>
</dbReference>
<feature type="domain" description="AAA+ ATPase" evidence="4">
    <location>
        <begin position="222"/>
        <end position="371"/>
    </location>
</feature>
<accession>A0A0D2D2G5</accession>
<dbReference type="Pfam" id="PF00004">
    <property type="entry name" value="AAA"/>
    <property type="match status" value="1"/>
</dbReference>
<dbReference type="SUPFAM" id="SSF52540">
    <property type="entry name" value="P-loop containing nucleoside triphosphate hydrolases"/>
    <property type="match status" value="2"/>
</dbReference>
<dbReference type="InterPro" id="IPR050168">
    <property type="entry name" value="AAA_ATPase_domain"/>
</dbReference>
<dbReference type="PANTHER" id="PTHR23077">
    <property type="entry name" value="AAA-FAMILY ATPASE"/>
    <property type="match status" value="1"/>
</dbReference>
<reference evidence="5 6" key="1">
    <citation type="submission" date="2015-01" db="EMBL/GenBank/DDBJ databases">
        <title>The Genome Sequence of Exophiala xenobiotica CBS118157.</title>
        <authorList>
            <consortium name="The Broad Institute Genomics Platform"/>
            <person name="Cuomo C."/>
            <person name="de Hoog S."/>
            <person name="Gorbushina A."/>
            <person name="Stielow B."/>
            <person name="Teixiera M."/>
            <person name="Abouelleil A."/>
            <person name="Chapman S.B."/>
            <person name="Priest M."/>
            <person name="Young S.K."/>
            <person name="Wortman J."/>
            <person name="Nusbaum C."/>
            <person name="Birren B."/>
        </authorList>
    </citation>
    <scope>NUCLEOTIDE SEQUENCE [LARGE SCALE GENOMIC DNA]</scope>
    <source>
        <strain evidence="5 6">CBS 118157</strain>
    </source>
</reference>
<protein>
    <recommendedName>
        <fullName evidence="4">AAA+ ATPase domain-containing protein</fullName>
    </recommendedName>
</protein>
<dbReference type="GeneID" id="25327128"/>
<name>A0A0D2D2G5_9EURO</name>
<dbReference type="InterPro" id="IPR003959">
    <property type="entry name" value="ATPase_AAA_core"/>
</dbReference>
<dbReference type="GO" id="GO:0016887">
    <property type="term" value="F:ATP hydrolysis activity"/>
    <property type="evidence" value="ECO:0007669"/>
    <property type="project" value="InterPro"/>
</dbReference>
<keyword evidence="1" id="KW-0677">Repeat</keyword>
<dbReference type="PANTHER" id="PTHR23077:SF27">
    <property type="entry name" value="ATPASE FAMILY GENE 2 PROTEIN HOMOLOG A"/>
    <property type="match status" value="1"/>
</dbReference>
<dbReference type="Pfam" id="PF17862">
    <property type="entry name" value="AAA_lid_3"/>
    <property type="match status" value="1"/>
</dbReference>
<dbReference type="FunFam" id="3.40.50.300:FF:000018">
    <property type="entry name" value="Cell division control 48"/>
    <property type="match status" value="1"/>
</dbReference>
<feature type="domain" description="AAA+ ATPase" evidence="4">
    <location>
        <begin position="491"/>
        <end position="624"/>
    </location>
</feature>
<dbReference type="GO" id="GO:0005737">
    <property type="term" value="C:cytoplasm"/>
    <property type="evidence" value="ECO:0007669"/>
    <property type="project" value="TreeGrafter"/>
</dbReference>
<evidence type="ECO:0000313" key="6">
    <source>
        <dbReference type="Proteomes" id="UP000054342"/>
    </source>
</evidence>
<dbReference type="EMBL" id="KN847319">
    <property type="protein sequence ID" value="KIW56567.1"/>
    <property type="molecule type" value="Genomic_DNA"/>
</dbReference>
<dbReference type="STRING" id="348802.A0A0D2D2G5"/>
<evidence type="ECO:0000256" key="2">
    <source>
        <dbReference type="ARBA" id="ARBA00022741"/>
    </source>
</evidence>
<sequence length="718" mass="78923">MSSFIVRPTNSDKDAFRVRLTAVSMLSLKLKAGDICELRTLDEPDTDRKKLAIAWEASGAGMKDTIVQTSKLLQEVYGFKLGDKVTITRSSRPLQDATRISLQRLGGPLGDEDAEFYAKYARVALPGADGFLVLDQKIQFKLGAEVNEFVVKDIGVVDTMIVRVTRNTQFRIGNGEDSLPAVNIDFQPTNLGGLDAQSRKVQGIVNRLCTPNEKQLWPSYRPVQGILLYGAKGTGKTAFITALSNSGWPTVTQWEPKTVVRPPTEPQLIIVQSSYLSRDSAGASSLAQGLNSLFEQIKGGPILVVGETGHPNDIHQTLRGRGKFGVEIELPIPSAQQRKEILLALRGGGTLPDHNILQEMAERTHGYVGGDLEDLYGRTVEFAVDRLRLAATHDVAVVDGDTADYKSTPTNGKNTFDVTAEESSTLNIILDDLNKALQEIRPSALQEIFLETPNVHWSDIGGQHSIKRQLHNAVERPLKHADRMAQLGLRPKKGVLLYGPPGCSKTLLVRALATEAGTNFLAVKGAELISMYVGESERATREVFRKARAASPSIIFFDEIDAIASRGRSGSDLNVLTTLLNEMDGFEELRNVFVVGATNKPQNVDPALMRPGRFDNVVYIGPPDFEARREIFQKRLGELRYQPDVSLAEDIEEFSRATEGFSGAEIVAICQTAGECAFDADRDLIVADDIRKAIQSTPKSITRDMLDDYESWNAARMR</sequence>
<dbReference type="SMART" id="SM00382">
    <property type="entry name" value="AAA"/>
    <property type="match status" value="2"/>
</dbReference>
<evidence type="ECO:0000313" key="5">
    <source>
        <dbReference type="EMBL" id="KIW56567.1"/>
    </source>
</evidence>
<evidence type="ECO:0000256" key="3">
    <source>
        <dbReference type="ARBA" id="ARBA00022840"/>
    </source>
</evidence>